<sequence length="137" mass="15886">MLHDDYILFRLYVPLVLTILLAIMAYVHRKQLFRYIYFCNIFCFVIAVVSYVLVMNHPAGQPYSAPWMAAVPFLWLFGIFGGYFLFLVSAFAFLVEMAQRRMLARVLLGIGILFLVLLLIKALFVLFGAIWVMRGVY</sequence>
<organism evidence="2 3">
    <name type="scientific">Segatella oris</name>
    <dbReference type="NCBI Taxonomy" id="28135"/>
    <lineage>
        <taxon>Bacteria</taxon>
        <taxon>Pseudomonadati</taxon>
        <taxon>Bacteroidota</taxon>
        <taxon>Bacteroidia</taxon>
        <taxon>Bacteroidales</taxon>
        <taxon>Prevotellaceae</taxon>
        <taxon>Segatella</taxon>
    </lineage>
</organism>
<gene>
    <name evidence="2" type="ORF">NCTC13071_01654</name>
</gene>
<name>A0A448L6R9_9BACT</name>
<evidence type="ECO:0000256" key="1">
    <source>
        <dbReference type="SAM" id="Phobius"/>
    </source>
</evidence>
<evidence type="ECO:0000313" key="3">
    <source>
        <dbReference type="Proteomes" id="UP000274578"/>
    </source>
</evidence>
<dbReference type="RefSeq" id="WP_232000303.1">
    <property type="nucleotide sequence ID" value="NZ_LR134384.1"/>
</dbReference>
<feature type="transmembrane region" description="Helical" evidence="1">
    <location>
        <begin position="107"/>
        <end position="133"/>
    </location>
</feature>
<dbReference type="AlphaFoldDB" id="A0A448L6R9"/>
<keyword evidence="1" id="KW-1133">Transmembrane helix</keyword>
<accession>A0A448L6R9</accession>
<protein>
    <submittedName>
        <fullName evidence="2">Uncharacterized protein</fullName>
    </submittedName>
</protein>
<evidence type="ECO:0000313" key="2">
    <source>
        <dbReference type="EMBL" id="VEH15646.1"/>
    </source>
</evidence>
<feature type="transmembrane region" description="Helical" evidence="1">
    <location>
        <begin position="6"/>
        <end position="28"/>
    </location>
</feature>
<reference evidence="2 3" key="1">
    <citation type="submission" date="2018-12" db="EMBL/GenBank/DDBJ databases">
        <authorList>
            <consortium name="Pathogen Informatics"/>
        </authorList>
    </citation>
    <scope>NUCLEOTIDE SEQUENCE [LARGE SCALE GENOMIC DNA]</scope>
    <source>
        <strain evidence="2 3">NCTC13071</strain>
    </source>
</reference>
<keyword evidence="1" id="KW-0812">Transmembrane</keyword>
<dbReference type="EMBL" id="LR134384">
    <property type="protein sequence ID" value="VEH15646.1"/>
    <property type="molecule type" value="Genomic_DNA"/>
</dbReference>
<keyword evidence="1" id="KW-0472">Membrane</keyword>
<dbReference type="Proteomes" id="UP000274578">
    <property type="component" value="Chromosome 1"/>
</dbReference>
<proteinExistence type="predicted"/>
<dbReference type="GeneID" id="85013546"/>
<dbReference type="KEGG" id="poc:NCTC13071_01654"/>
<feature type="transmembrane region" description="Helical" evidence="1">
    <location>
        <begin position="35"/>
        <end position="54"/>
    </location>
</feature>
<feature type="transmembrane region" description="Helical" evidence="1">
    <location>
        <begin position="74"/>
        <end position="95"/>
    </location>
</feature>